<keyword evidence="3" id="KW-1185">Reference proteome</keyword>
<sequence length="99" mass="11669">MFISFFRVKLLWLTLTQLNGSCEIEFLSVYEPSEAEKSDPKLYANNVLFCFFFLSDYTYDYCRIITKAHSLHLPHASGIVIAHKLRYKLELPKIEIMEK</sequence>
<organism evidence="2 3">
    <name type="scientific">Aphidius gifuensis</name>
    <name type="common">Parasitoid wasp</name>
    <dbReference type="NCBI Taxonomy" id="684658"/>
    <lineage>
        <taxon>Eukaryota</taxon>
        <taxon>Metazoa</taxon>
        <taxon>Ecdysozoa</taxon>
        <taxon>Arthropoda</taxon>
        <taxon>Hexapoda</taxon>
        <taxon>Insecta</taxon>
        <taxon>Pterygota</taxon>
        <taxon>Neoptera</taxon>
        <taxon>Endopterygota</taxon>
        <taxon>Hymenoptera</taxon>
        <taxon>Apocrita</taxon>
        <taxon>Ichneumonoidea</taxon>
        <taxon>Braconidae</taxon>
        <taxon>Aphidiinae</taxon>
        <taxon>Aphidius</taxon>
    </lineage>
</organism>
<dbReference type="Proteomes" id="UP000639338">
    <property type="component" value="Unassembled WGS sequence"/>
</dbReference>
<proteinExistence type="predicted"/>
<reference evidence="2 3" key="1">
    <citation type="submission" date="2020-08" db="EMBL/GenBank/DDBJ databases">
        <title>Aphidius gifuensis genome sequencing and assembly.</title>
        <authorList>
            <person name="Du Z."/>
        </authorList>
    </citation>
    <scope>NUCLEOTIDE SEQUENCE [LARGE SCALE GENOMIC DNA]</scope>
    <source>
        <strain evidence="2">YNYX2018</strain>
        <tissue evidence="2">Adults</tissue>
    </source>
</reference>
<dbReference type="OrthoDB" id="272512at2759"/>
<evidence type="ECO:0000313" key="2">
    <source>
        <dbReference type="EMBL" id="KAF7988235.1"/>
    </source>
</evidence>
<evidence type="ECO:0000313" key="3">
    <source>
        <dbReference type="Proteomes" id="UP000639338"/>
    </source>
</evidence>
<dbReference type="EMBL" id="JACMRX010000006">
    <property type="protein sequence ID" value="KAF7988235.1"/>
    <property type="molecule type" value="Genomic_DNA"/>
</dbReference>
<name>A0A835CPM0_APHGI</name>
<gene>
    <name evidence="2" type="ORF">HCN44_007767</name>
</gene>
<feature type="signal peptide" evidence="1">
    <location>
        <begin position="1"/>
        <end position="20"/>
    </location>
</feature>
<protein>
    <recommendedName>
        <fullName evidence="4">Odorant-binding protein</fullName>
    </recommendedName>
</protein>
<keyword evidence="1" id="KW-0732">Signal</keyword>
<evidence type="ECO:0000256" key="1">
    <source>
        <dbReference type="SAM" id="SignalP"/>
    </source>
</evidence>
<feature type="chain" id="PRO_5032389766" description="Odorant-binding protein" evidence="1">
    <location>
        <begin position="21"/>
        <end position="99"/>
    </location>
</feature>
<comment type="caution">
    <text evidence="2">The sequence shown here is derived from an EMBL/GenBank/DDBJ whole genome shotgun (WGS) entry which is preliminary data.</text>
</comment>
<evidence type="ECO:0008006" key="4">
    <source>
        <dbReference type="Google" id="ProtNLM"/>
    </source>
</evidence>
<accession>A0A835CPM0</accession>
<dbReference type="AlphaFoldDB" id="A0A835CPM0"/>